<evidence type="ECO:0000256" key="4">
    <source>
        <dbReference type="ARBA" id="ARBA00023136"/>
    </source>
</evidence>
<feature type="transmembrane region" description="Helical" evidence="7">
    <location>
        <begin position="179"/>
        <end position="201"/>
    </location>
</feature>
<dbReference type="PANTHER" id="PTHR33048">
    <property type="entry name" value="PTH11-LIKE INTEGRAL MEMBRANE PROTEIN (AFU_ORTHOLOGUE AFUA_5G11245)"/>
    <property type="match status" value="1"/>
</dbReference>
<evidence type="ECO:0000256" key="3">
    <source>
        <dbReference type="ARBA" id="ARBA00022989"/>
    </source>
</evidence>
<comment type="caution">
    <text evidence="9">The sequence shown here is derived from an EMBL/GenBank/DDBJ whole genome shotgun (WGS) entry which is preliminary data.</text>
</comment>
<dbReference type="Pfam" id="PF20684">
    <property type="entry name" value="Fung_rhodopsin"/>
    <property type="match status" value="1"/>
</dbReference>
<name>A0ABR4HBS9_9EURO</name>
<comment type="similarity">
    <text evidence="5">Belongs to the SAT4 family.</text>
</comment>
<keyword evidence="10" id="KW-1185">Reference proteome</keyword>
<dbReference type="InterPro" id="IPR052337">
    <property type="entry name" value="SAT4-like"/>
</dbReference>
<evidence type="ECO:0000256" key="2">
    <source>
        <dbReference type="ARBA" id="ARBA00022692"/>
    </source>
</evidence>
<feature type="domain" description="Rhodopsin" evidence="8">
    <location>
        <begin position="32"/>
        <end position="274"/>
    </location>
</feature>
<keyword evidence="2 7" id="KW-0812">Transmembrane</keyword>
<accession>A0ABR4HBS9</accession>
<dbReference type="InterPro" id="IPR049326">
    <property type="entry name" value="Rhodopsin_dom_fungi"/>
</dbReference>
<sequence>MTVIFPIQTHSQRSVLGVALAFSILAVTAVCLRLLAHQLARKKWTPSDWFLIAACIFSVGLQSISITGVFQAGIGYDHTQNIAALYGPEPITKLLQLIIPLQFLWVLSLSCTKISILLLYLRIFPVQWLARTAWATIVVIVAWAIATILAGCLICRPFAFNWDTTIPGGKCGNQVTSFTVTGVFNLLTDVVVLLLPMPSLYKLQMATYKKITLITVFGLGLVTCIISALRISILSTMNFADITYTIPRANIFSGIEPCLAVILASIPMMRPLLGRTTTTPDASGRTPVKSKSKSKSSSSKSSGQNGGRGINHNHNHNDHDNDNDDYGFQFRPLDDDTSQLWLRPLGPVKHSAGISVQRRRGDEDGDSLGGSFSEELLHRGYGDGRIRVQQEWAVEGGRGGS</sequence>
<feature type="transmembrane region" description="Helical" evidence="7">
    <location>
        <begin position="213"/>
        <end position="233"/>
    </location>
</feature>
<gene>
    <name evidence="9" type="ORF">BDW59DRAFT_178657</name>
</gene>
<feature type="transmembrane region" description="Helical" evidence="7">
    <location>
        <begin position="245"/>
        <end position="266"/>
    </location>
</feature>
<proteinExistence type="inferred from homology"/>
<evidence type="ECO:0000256" key="6">
    <source>
        <dbReference type="SAM" id="MobiDB-lite"/>
    </source>
</evidence>
<feature type="region of interest" description="Disordered" evidence="6">
    <location>
        <begin position="275"/>
        <end position="329"/>
    </location>
</feature>
<feature type="transmembrane region" description="Helical" evidence="7">
    <location>
        <begin position="133"/>
        <end position="159"/>
    </location>
</feature>
<organism evidence="9 10">
    <name type="scientific">Aspergillus cavernicola</name>
    <dbReference type="NCBI Taxonomy" id="176166"/>
    <lineage>
        <taxon>Eukaryota</taxon>
        <taxon>Fungi</taxon>
        <taxon>Dikarya</taxon>
        <taxon>Ascomycota</taxon>
        <taxon>Pezizomycotina</taxon>
        <taxon>Eurotiomycetes</taxon>
        <taxon>Eurotiomycetidae</taxon>
        <taxon>Eurotiales</taxon>
        <taxon>Aspergillaceae</taxon>
        <taxon>Aspergillus</taxon>
        <taxon>Aspergillus subgen. Nidulantes</taxon>
    </lineage>
</organism>
<evidence type="ECO:0000313" key="9">
    <source>
        <dbReference type="EMBL" id="KAL2812247.1"/>
    </source>
</evidence>
<keyword evidence="3 7" id="KW-1133">Transmembrane helix</keyword>
<evidence type="ECO:0000313" key="10">
    <source>
        <dbReference type="Proteomes" id="UP001610335"/>
    </source>
</evidence>
<dbReference type="PANTHER" id="PTHR33048:SF57">
    <property type="entry name" value="INTEGRAL MEMBRANE PROTEIN-RELATED"/>
    <property type="match status" value="1"/>
</dbReference>
<dbReference type="Proteomes" id="UP001610335">
    <property type="component" value="Unassembled WGS sequence"/>
</dbReference>
<evidence type="ECO:0000259" key="8">
    <source>
        <dbReference type="Pfam" id="PF20684"/>
    </source>
</evidence>
<keyword evidence="4 7" id="KW-0472">Membrane</keyword>
<feature type="region of interest" description="Disordered" evidence="6">
    <location>
        <begin position="353"/>
        <end position="374"/>
    </location>
</feature>
<evidence type="ECO:0000256" key="1">
    <source>
        <dbReference type="ARBA" id="ARBA00004141"/>
    </source>
</evidence>
<comment type="subcellular location">
    <subcellularLocation>
        <location evidence="1">Membrane</location>
        <topology evidence="1">Multi-pass membrane protein</topology>
    </subcellularLocation>
</comment>
<evidence type="ECO:0000256" key="7">
    <source>
        <dbReference type="SAM" id="Phobius"/>
    </source>
</evidence>
<feature type="transmembrane region" description="Helical" evidence="7">
    <location>
        <begin position="94"/>
        <end position="121"/>
    </location>
</feature>
<feature type="transmembrane region" description="Helical" evidence="7">
    <location>
        <begin position="15"/>
        <end position="36"/>
    </location>
</feature>
<evidence type="ECO:0000256" key="5">
    <source>
        <dbReference type="ARBA" id="ARBA00038359"/>
    </source>
</evidence>
<dbReference type="EMBL" id="JBFXLS010000188">
    <property type="protein sequence ID" value="KAL2812247.1"/>
    <property type="molecule type" value="Genomic_DNA"/>
</dbReference>
<protein>
    <recommendedName>
        <fullName evidence="8">Rhodopsin domain-containing protein</fullName>
    </recommendedName>
</protein>
<feature type="transmembrane region" description="Helical" evidence="7">
    <location>
        <begin position="48"/>
        <end position="74"/>
    </location>
</feature>
<reference evidence="9 10" key="1">
    <citation type="submission" date="2024-07" db="EMBL/GenBank/DDBJ databases">
        <title>Section-level genome sequencing and comparative genomics of Aspergillus sections Usti and Cavernicolus.</title>
        <authorList>
            <consortium name="Lawrence Berkeley National Laboratory"/>
            <person name="Nybo J.L."/>
            <person name="Vesth T.C."/>
            <person name="Theobald S."/>
            <person name="Frisvad J.C."/>
            <person name="Larsen T.O."/>
            <person name="Kjaerboelling I."/>
            <person name="Rothschild-Mancinelli K."/>
            <person name="Lyhne E.K."/>
            <person name="Kogle M.E."/>
            <person name="Barry K."/>
            <person name="Clum A."/>
            <person name="Na H."/>
            <person name="Ledsgaard L."/>
            <person name="Lin J."/>
            <person name="Lipzen A."/>
            <person name="Kuo A."/>
            <person name="Riley R."/>
            <person name="Mondo S."/>
            <person name="LaButti K."/>
            <person name="Haridas S."/>
            <person name="Pangalinan J."/>
            <person name="Salamov A.A."/>
            <person name="Simmons B.A."/>
            <person name="Magnuson J.K."/>
            <person name="Chen J."/>
            <person name="Drula E."/>
            <person name="Henrissat B."/>
            <person name="Wiebenga A."/>
            <person name="Lubbers R.J."/>
            <person name="Gomes A.C."/>
            <person name="Makela M.R."/>
            <person name="Stajich J."/>
            <person name="Grigoriev I.V."/>
            <person name="Mortensen U.H."/>
            <person name="De vries R.P."/>
            <person name="Baker S.E."/>
            <person name="Andersen M.R."/>
        </authorList>
    </citation>
    <scope>NUCLEOTIDE SEQUENCE [LARGE SCALE GENOMIC DNA]</scope>
    <source>
        <strain evidence="9 10">CBS 600.67</strain>
    </source>
</reference>